<accession>A0A8J2VNJ2</accession>
<comment type="caution">
    <text evidence="3">The sequence shown here is derived from an EMBL/GenBank/DDBJ whole genome shotgun (WGS) entry which is preliminary data.</text>
</comment>
<dbReference type="InterPro" id="IPR009061">
    <property type="entry name" value="DNA-bd_dom_put_sf"/>
</dbReference>
<dbReference type="Gene3D" id="1.10.1660.10">
    <property type="match status" value="1"/>
</dbReference>
<dbReference type="CDD" id="cd01109">
    <property type="entry name" value="HTH_YyaN"/>
    <property type="match status" value="1"/>
</dbReference>
<dbReference type="SMART" id="SM00422">
    <property type="entry name" value="HTH_MERR"/>
    <property type="match status" value="1"/>
</dbReference>
<dbReference type="PANTHER" id="PTHR30204:SF82">
    <property type="entry name" value="TRANSCRIPTIONAL REGULATOR, MERR FAMILY"/>
    <property type="match status" value="1"/>
</dbReference>
<dbReference type="PROSITE" id="PS50937">
    <property type="entry name" value="HTH_MERR_2"/>
    <property type="match status" value="1"/>
</dbReference>
<evidence type="ECO:0000313" key="3">
    <source>
        <dbReference type="EMBL" id="GGE34879.1"/>
    </source>
</evidence>
<dbReference type="PANTHER" id="PTHR30204">
    <property type="entry name" value="REDOX-CYCLING DRUG-SENSING TRANSCRIPTIONAL ACTIVATOR SOXR"/>
    <property type="match status" value="1"/>
</dbReference>
<evidence type="ECO:0000259" key="2">
    <source>
        <dbReference type="PROSITE" id="PS50937"/>
    </source>
</evidence>
<feature type="domain" description="HTH merR-type" evidence="2">
    <location>
        <begin position="3"/>
        <end position="72"/>
    </location>
</feature>
<dbReference type="Pfam" id="PF13411">
    <property type="entry name" value="MerR_1"/>
    <property type="match status" value="1"/>
</dbReference>
<sequence length="123" mass="14342">MTGLRISEVAEMTQLSMDTLRYYEKIGLIPIPKKNSRGYKEYTDAELRYITFIINLKRTDMPLASIKAYIDAYNQNEITECYQLLETHAKDVEKQIAERQSILQTIQYKLDHFKEIDGGAKKS</sequence>
<reference evidence="3" key="1">
    <citation type="journal article" date="2014" name="Int. J. Syst. Evol. Microbiol.">
        <title>Complete genome sequence of Corynebacterium casei LMG S-19264T (=DSM 44701T), isolated from a smear-ripened cheese.</title>
        <authorList>
            <consortium name="US DOE Joint Genome Institute (JGI-PGF)"/>
            <person name="Walter F."/>
            <person name="Albersmeier A."/>
            <person name="Kalinowski J."/>
            <person name="Ruckert C."/>
        </authorList>
    </citation>
    <scope>NUCLEOTIDE SEQUENCE</scope>
    <source>
        <strain evidence="3">CGMCC 1.15371</strain>
    </source>
</reference>
<dbReference type="SUPFAM" id="SSF46955">
    <property type="entry name" value="Putative DNA-binding domain"/>
    <property type="match status" value="1"/>
</dbReference>
<gene>
    <name evidence="3" type="ORF">GCM10011391_11920</name>
</gene>
<evidence type="ECO:0000256" key="1">
    <source>
        <dbReference type="ARBA" id="ARBA00023125"/>
    </source>
</evidence>
<dbReference type="GO" id="GO:0003677">
    <property type="term" value="F:DNA binding"/>
    <property type="evidence" value="ECO:0007669"/>
    <property type="project" value="UniProtKB-KW"/>
</dbReference>
<name>A0A8J2VNJ2_9BACL</name>
<keyword evidence="1" id="KW-0238">DNA-binding</keyword>
<dbReference type="EMBL" id="BMIR01000004">
    <property type="protein sequence ID" value="GGE34879.1"/>
    <property type="molecule type" value="Genomic_DNA"/>
</dbReference>
<dbReference type="InterPro" id="IPR000551">
    <property type="entry name" value="MerR-type_HTH_dom"/>
</dbReference>
<dbReference type="AlphaFoldDB" id="A0A8J2VNJ2"/>
<dbReference type="PROSITE" id="PS00552">
    <property type="entry name" value="HTH_MERR_1"/>
    <property type="match status" value="1"/>
</dbReference>
<proteinExistence type="predicted"/>
<evidence type="ECO:0000313" key="4">
    <source>
        <dbReference type="Proteomes" id="UP000628775"/>
    </source>
</evidence>
<dbReference type="RefSeq" id="WP_188690649.1">
    <property type="nucleotide sequence ID" value="NZ_BMIR01000004.1"/>
</dbReference>
<dbReference type="InterPro" id="IPR047057">
    <property type="entry name" value="MerR_fam"/>
</dbReference>
<keyword evidence="4" id="KW-1185">Reference proteome</keyword>
<protein>
    <submittedName>
        <fullName evidence="3">MerR family transcriptional regulator</fullName>
    </submittedName>
</protein>
<organism evidence="3 4">
    <name type="scientific">Pullulanibacillus camelliae</name>
    <dbReference type="NCBI Taxonomy" id="1707096"/>
    <lineage>
        <taxon>Bacteria</taxon>
        <taxon>Bacillati</taxon>
        <taxon>Bacillota</taxon>
        <taxon>Bacilli</taxon>
        <taxon>Bacillales</taxon>
        <taxon>Sporolactobacillaceae</taxon>
        <taxon>Pullulanibacillus</taxon>
    </lineage>
</organism>
<reference evidence="3" key="2">
    <citation type="submission" date="2020-09" db="EMBL/GenBank/DDBJ databases">
        <authorList>
            <person name="Sun Q."/>
            <person name="Zhou Y."/>
        </authorList>
    </citation>
    <scope>NUCLEOTIDE SEQUENCE</scope>
    <source>
        <strain evidence="3">CGMCC 1.15371</strain>
    </source>
</reference>
<dbReference type="GO" id="GO:0003700">
    <property type="term" value="F:DNA-binding transcription factor activity"/>
    <property type="evidence" value="ECO:0007669"/>
    <property type="project" value="InterPro"/>
</dbReference>
<dbReference type="Proteomes" id="UP000628775">
    <property type="component" value="Unassembled WGS sequence"/>
</dbReference>